<proteinExistence type="predicted"/>
<protein>
    <recommendedName>
        <fullName evidence="4">Zn-finger containing protein</fullName>
    </recommendedName>
</protein>
<evidence type="ECO:0000313" key="3">
    <source>
        <dbReference type="Proteomes" id="UP000824261"/>
    </source>
</evidence>
<evidence type="ECO:0000313" key="2">
    <source>
        <dbReference type="EMBL" id="HIR01245.1"/>
    </source>
</evidence>
<sequence>MFQKFAQKLQTFMIGRNGVDNLGRFVLVVAVVLLLLGAFVPDGTVGAVLSYLALAAIVYGYFRMFSRNVGRRYRENCAYLRLSRKISAPFKRAGKQAEERKKYGKTHHIYRCKNCGQSLRVPKGKGTIKVTCPKCGASFTTKS</sequence>
<dbReference type="EMBL" id="DVGB01000039">
    <property type="protein sequence ID" value="HIR01245.1"/>
    <property type="molecule type" value="Genomic_DNA"/>
</dbReference>
<dbReference type="Gene3D" id="2.20.28.30">
    <property type="entry name" value="RNA polymerase ii, chain L"/>
    <property type="match status" value="1"/>
</dbReference>
<keyword evidence="1" id="KW-1133">Transmembrane helix</keyword>
<dbReference type="Proteomes" id="UP000824261">
    <property type="component" value="Unassembled WGS sequence"/>
</dbReference>
<keyword evidence="1" id="KW-0472">Membrane</keyword>
<accession>A0A9D0ZZ15</accession>
<gene>
    <name evidence="2" type="ORF">IAA69_03175</name>
</gene>
<organism evidence="2 3">
    <name type="scientific">Candidatus Aveggerthella stercoripullorum</name>
    <dbReference type="NCBI Taxonomy" id="2840688"/>
    <lineage>
        <taxon>Bacteria</taxon>
        <taxon>Bacillati</taxon>
        <taxon>Actinomycetota</taxon>
        <taxon>Coriobacteriia</taxon>
        <taxon>Eggerthellales</taxon>
        <taxon>Eggerthellaceae</taxon>
        <taxon>Eggerthellaceae incertae sedis</taxon>
        <taxon>Candidatus Aveggerthella</taxon>
    </lineage>
</organism>
<feature type="transmembrane region" description="Helical" evidence="1">
    <location>
        <begin position="45"/>
        <end position="62"/>
    </location>
</feature>
<dbReference type="AlphaFoldDB" id="A0A9D0ZZ15"/>
<name>A0A9D0ZZ15_9ACTN</name>
<comment type="caution">
    <text evidence="2">The sequence shown here is derived from an EMBL/GenBank/DDBJ whole genome shotgun (WGS) entry which is preliminary data.</text>
</comment>
<evidence type="ECO:0008006" key="4">
    <source>
        <dbReference type="Google" id="ProtNLM"/>
    </source>
</evidence>
<evidence type="ECO:0000256" key="1">
    <source>
        <dbReference type="SAM" id="Phobius"/>
    </source>
</evidence>
<reference evidence="2" key="2">
    <citation type="journal article" date="2021" name="PeerJ">
        <title>Extensive microbial diversity within the chicken gut microbiome revealed by metagenomics and culture.</title>
        <authorList>
            <person name="Gilroy R."/>
            <person name="Ravi A."/>
            <person name="Getino M."/>
            <person name="Pursley I."/>
            <person name="Horton D.L."/>
            <person name="Alikhan N.F."/>
            <person name="Baker D."/>
            <person name="Gharbi K."/>
            <person name="Hall N."/>
            <person name="Watson M."/>
            <person name="Adriaenssens E.M."/>
            <person name="Foster-Nyarko E."/>
            <person name="Jarju S."/>
            <person name="Secka A."/>
            <person name="Antonio M."/>
            <person name="Oren A."/>
            <person name="Chaudhuri R.R."/>
            <person name="La Ragione R."/>
            <person name="Hildebrand F."/>
            <person name="Pallen M.J."/>
        </authorList>
    </citation>
    <scope>NUCLEOTIDE SEQUENCE</scope>
    <source>
        <strain evidence="2">ChiGjej1B1-2707</strain>
    </source>
</reference>
<keyword evidence="1" id="KW-0812">Transmembrane</keyword>
<reference evidence="2" key="1">
    <citation type="submission" date="2020-10" db="EMBL/GenBank/DDBJ databases">
        <authorList>
            <person name="Gilroy R."/>
        </authorList>
    </citation>
    <scope>NUCLEOTIDE SEQUENCE</scope>
    <source>
        <strain evidence="2">ChiGjej1B1-2707</strain>
    </source>
</reference>
<feature type="transmembrane region" description="Helical" evidence="1">
    <location>
        <begin position="21"/>
        <end position="39"/>
    </location>
</feature>